<keyword evidence="2" id="KW-0479">Metal-binding</keyword>
<dbReference type="InterPro" id="IPR036663">
    <property type="entry name" value="Fumarylacetoacetase_C_sf"/>
</dbReference>
<evidence type="ECO:0000313" key="6">
    <source>
        <dbReference type="Proteomes" id="UP000199283"/>
    </source>
</evidence>
<dbReference type="InterPro" id="IPR011234">
    <property type="entry name" value="Fumarylacetoacetase-like_C"/>
</dbReference>
<name>A0A1H7RXV2_9RHOB</name>
<reference evidence="5 6" key="1">
    <citation type="submission" date="2016-10" db="EMBL/GenBank/DDBJ databases">
        <authorList>
            <person name="de Groot N.N."/>
        </authorList>
    </citation>
    <scope>NUCLEOTIDE SEQUENCE [LARGE SCALE GENOMIC DNA]</scope>
    <source>
        <strain evidence="5 6">DSM 14858</strain>
    </source>
</reference>
<dbReference type="EMBL" id="FNZQ01000007">
    <property type="protein sequence ID" value="SEL65025.1"/>
    <property type="molecule type" value="Genomic_DNA"/>
</dbReference>
<dbReference type="Gene3D" id="3.90.850.10">
    <property type="entry name" value="Fumarylacetoacetase-like, C-terminal domain"/>
    <property type="match status" value="1"/>
</dbReference>
<gene>
    <name evidence="5" type="ORF">SAMN04488526_3184</name>
</gene>
<protein>
    <submittedName>
        <fullName evidence="5">2-keto-4-pentenoate hydratase/2-oxohepta-3-ene-1,7-dioic acid hydratase (Catechol pathway)</fullName>
    </submittedName>
</protein>
<dbReference type="Pfam" id="PF01557">
    <property type="entry name" value="FAA_hydrolase"/>
    <property type="match status" value="1"/>
</dbReference>
<dbReference type="SUPFAM" id="SSF56529">
    <property type="entry name" value="FAH"/>
    <property type="match status" value="1"/>
</dbReference>
<dbReference type="PANTHER" id="PTHR42796">
    <property type="entry name" value="FUMARYLACETOACETATE HYDROLASE DOMAIN-CONTAINING PROTEIN 2A-RELATED"/>
    <property type="match status" value="1"/>
</dbReference>
<evidence type="ECO:0000256" key="2">
    <source>
        <dbReference type="ARBA" id="ARBA00022723"/>
    </source>
</evidence>
<evidence type="ECO:0000313" key="5">
    <source>
        <dbReference type="EMBL" id="SEL65025.1"/>
    </source>
</evidence>
<keyword evidence="6" id="KW-1185">Reference proteome</keyword>
<dbReference type="GO" id="GO:0046872">
    <property type="term" value="F:metal ion binding"/>
    <property type="evidence" value="ECO:0007669"/>
    <property type="project" value="UniProtKB-KW"/>
</dbReference>
<dbReference type="STRING" id="188906.SAMN04488526_3184"/>
<dbReference type="RefSeq" id="WP_245737646.1">
    <property type="nucleotide sequence ID" value="NZ_FNZQ01000007.1"/>
</dbReference>
<evidence type="ECO:0000259" key="4">
    <source>
        <dbReference type="Pfam" id="PF01557"/>
    </source>
</evidence>
<sequence>MRAKHHRTDKDHAQEIYGGRDGERHRRVAVTGDEAINLTALDPAVGNDLKALIAAPALARSVAVKTRGASSVPVASITPALPVADPGKIICLGLNHTDHIKEGGYDIPDYPALFMRGRNSIMAAGAPMVRPSCSDKLDYEAELMLVIGKGGRHIPEADALDHVFGYTVFNDGSVRDYQRKTHQWTPGKNFDDTGAIGPFVVTPDELPAGASGLRIESRVGTEILQSSNTANMIWSVAQTIATISEYATLDAGDLIAMGTPPGVGHAKTPNPRWLLPGEIIEIEIEGIGICASPIVDEKDLGVKAAE</sequence>
<proteinExistence type="inferred from homology"/>
<comment type="similarity">
    <text evidence="1">Belongs to the FAH family.</text>
</comment>
<dbReference type="GO" id="GO:0003824">
    <property type="term" value="F:catalytic activity"/>
    <property type="evidence" value="ECO:0007669"/>
    <property type="project" value="InterPro"/>
</dbReference>
<dbReference type="Proteomes" id="UP000199283">
    <property type="component" value="Unassembled WGS sequence"/>
</dbReference>
<dbReference type="PANTHER" id="PTHR42796:SF4">
    <property type="entry name" value="FUMARYLACETOACETATE HYDROLASE DOMAIN-CONTAINING PROTEIN 2A"/>
    <property type="match status" value="1"/>
</dbReference>
<dbReference type="InterPro" id="IPR051121">
    <property type="entry name" value="FAH"/>
</dbReference>
<feature type="compositionally biased region" description="Basic and acidic residues" evidence="3">
    <location>
        <begin position="8"/>
        <end position="23"/>
    </location>
</feature>
<evidence type="ECO:0000256" key="3">
    <source>
        <dbReference type="SAM" id="MobiDB-lite"/>
    </source>
</evidence>
<organism evidence="5 6">
    <name type="scientific">Jannaschia helgolandensis</name>
    <dbReference type="NCBI Taxonomy" id="188906"/>
    <lineage>
        <taxon>Bacteria</taxon>
        <taxon>Pseudomonadati</taxon>
        <taxon>Pseudomonadota</taxon>
        <taxon>Alphaproteobacteria</taxon>
        <taxon>Rhodobacterales</taxon>
        <taxon>Roseobacteraceae</taxon>
        <taxon>Jannaschia</taxon>
    </lineage>
</organism>
<dbReference type="GO" id="GO:0044281">
    <property type="term" value="P:small molecule metabolic process"/>
    <property type="evidence" value="ECO:0007669"/>
    <property type="project" value="UniProtKB-ARBA"/>
</dbReference>
<evidence type="ECO:0000256" key="1">
    <source>
        <dbReference type="ARBA" id="ARBA00010211"/>
    </source>
</evidence>
<accession>A0A1H7RXV2</accession>
<feature type="region of interest" description="Disordered" evidence="3">
    <location>
        <begin position="1"/>
        <end position="23"/>
    </location>
</feature>
<dbReference type="AlphaFoldDB" id="A0A1H7RXV2"/>
<feature type="domain" description="Fumarylacetoacetase-like C-terminal" evidence="4">
    <location>
        <begin position="88"/>
        <end position="294"/>
    </location>
</feature>